<gene>
    <name evidence="3" type="ORF">LTR05_004226</name>
</gene>
<dbReference type="EMBL" id="JAVRRJ010000003">
    <property type="protein sequence ID" value="KAK5087055.1"/>
    <property type="molecule type" value="Genomic_DNA"/>
</dbReference>
<dbReference type="Proteomes" id="UP001309876">
    <property type="component" value="Unassembled WGS sequence"/>
</dbReference>
<evidence type="ECO:0000256" key="1">
    <source>
        <dbReference type="SAM" id="Coils"/>
    </source>
</evidence>
<dbReference type="AlphaFoldDB" id="A0AAN7Y7L0"/>
<comment type="caution">
    <text evidence="3">The sequence shown here is derived from an EMBL/GenBank/DDBJ whole genome shotgun (WGS) entry which is preliminary data.</text>
</comment>
<keyword evidence="4" id="KW-1185">Reference proteome</keyword>
<sequence>MKDNAVTVKHNRNRALAPERPSRQRGRPLRSSAYLERNRKHHIINKLRKHHAKVQAEMEKAADRLSTFEKLPVELIQQIFFYALEVNLPSASRHLRQVLSDDLIYNALIILAYFDDDLRNPVESKHFLPAEYRRLSCDEKVSLQKSIFTCRWCTYQRIVSCLPALSRLAMVQAWHSEHSQDDSHEPGVDTTGQDTPIVANQAIRELAPLPKLDELEKLEQHYLARATLGKLGTCDASNVHQNGYLPRIVTWSSTLDKQGGIHKGIDRSVTILGARHISSWLLGCSVWTTDRLSLLQLLRQGYTFIQDDHVMSISVPAVFEGMRNAIRTGHAIALKTLLELHSAFFKTGASTFRSMMFVQLTPPTLHSLPLDLFHLAAEQGTLATELLTLLLRAGIDALPHDDEVVTTWAVHESHNGNALAVWLLKHMEGTANYGLPRRSHLFVDGCLSWRARGDFPFPETTFAFELDYIAGTPVAPLLKPAD</sequence>
<name>A0AAN7Y7L0_9EURO</name>
<keyword evidence="1" id="KW-0175">Coiled coil</keyword>
<proteinExistence type="predicted"/>
<organism evidence="3 4">
    <name type="scientific">Lithohypha guttulata</name>
    <dbReference type="NCBI Taxonomy" id="1690604"/>
    <lineage>
        <taxon>Eukaryota</taxon>
        <taxon>Fungi</taxon>
        <taxon>Dikarya</taxon>
        <taxon>Ascomycota</taxon>
        <taxon>Pezizomycotina</taxon>
        <taxon>Eurotiomycetes</taxon>
        <taxon>Chaetothyriomycetidae</taxon>
        <taxon>Chaetothyriales</taxon>
        <taxon>Trichomeriaceae</taxon>
        <taxon>Lithohypha</taxon>
    </lineage>
</organism>
<accession>A0AAN7Y7L0</accession>
<protein>
    <submittedName>
        <fullName evidence="3">Uncharacterized protein</fullName>
    </submittedName>
</protein>
<evidence type="ECO:0000313" key="3">
    <source>
        <dbReference type="EMBL" id="KAK5087055.1"/>
    </source>
</evidence>
<feature type="region of interest" description="Disordered" evidence="2">
    <location>
        <begin position="1"/>
        <end position="30"/>
    </location>
</feature>
<evidence type="ECO:0000256" key="2">
    <source>
        <dbReference type="SAM" id="MobiDB-lite"/>
    </source>
</evidence>
<feature type="coiled-coil region" evidence="1">
    <location>
        <begin position="44"/>
        <end position="71"/>
    </location>
</feature>
<reference evidence="3 4" key="1">
    <citation type="submission" date="2023-08" db="EMBL/GenBank/DDBJ databases">
        <title>Black Yeasts Isolated from many extreme environments.</title>
        <authorList>
            <person name="Coleine C."/>
            <person name="Stajich J.E."/>
            <person name="Selbmann L."/>
        </authorList>
    </citation>
    <scope>NUCLEOTIDE SEQUENCE [LARGE SCALE GENOMIC DNA]</scope>
    <source>
        <strain evidence="3 4">CCFEE 5910</strain>
    </source>
</reference>
<evidence type="ECO:0000313" key="4">
    <source>
        <dbReference type="Proteomes" id="UP001309876"/>
    </source>
</evidence>